<sequence length="245" mass="26759">MNSVQNPPYQAGMDARFAIAARHSRMVRVLRIAVPAAVVVAMTAIVFVSVYNPFRMLLPKLPVDIGNLVVSGTKITMESPHMSGYTPDQRPYEVWAKTATQDLTVPDRVDLRTLRAKVLMEDRTTNITLDASTGLFDSKAQLLDLRKDIFLQSSSGYEARLSQALVDIGKSTVTSEEHVDVKLLNGTLSADRLRITNGGEVVRFEGNVVMNLIMDSPDPNVSAAPEPAPQPARTRSVSGKNANPK</sequence>
<evidence type="ECO:0000256" key="2">
    <source>
        <dbReference type="SAM" id="Phobius"/>
    </source>
</evidence>
<evidence type="ECO:0000313" key="3">
    <source>
        <dbReference type="EMBL" id="QWG13277.1"/>
    </source>
</evidence>
<dbReference type="EMBL" id="CP076134">
    <property type="protein sequence ID" value="QWG13277.1"/>
    <property type="molecule type" value="Genomic_DNA"/>
</dbReference>
<protein>
    <submittedName>
        <fullName evidence="3">LPS export ABC transporter periplasmic protein LptC</fullName>
    </submittedName>
</protein>
<keyword evidence="2" id="KW-0812">Transmembrane</keyword>
<dbReference type="RefSeq" id="WP_215622012.1">
    <property type="nucleotide sequence ID" value="NZ_CP076134.1"/>
</dbReference>
<gene>
    <name evidence="3" type="ORF">KMZ29_00525</name>
</gene>
<proteinExistence type="predicted"/>
<dbReference type="Pfam" id="PF06835">
    <property type="entry name" value="LptC"/>
    <property type="match status" value="1"/>
</dbReference>
<evidence type="ECO:0000256" key="1">
    <source>
        <dbReference type="SAM" id="MobiDB-lite"/>
    </source>
</evidence>
<dbReference type="AlphaFoldDB" id="A0A975NDU2"/>
<accession>A0A975NDU2</accession>
<keyword evidence="2" id="KW-1133">Transmembrane helix</keyword>
<evidence type="ECO:0000313" key="4">
    <source>
        <dbReference type="Proteomes" id="UP000680839"/>
    </source>
</evidence>
<feature type="transmembrane region" description="Helical" evidence="2">
    <location>
        <begin position="32"/>
        <end position="51"/>
    </location>
</feature>
<dbReference type="Proteomes" id="UP000680839">
    <property type="component" value="Chromosome"/>
</dbReference>
<keyword evidence="2" id="KW-0472">Membrane</keyword>
<reference evidence="3" key="1">
    <citation type="submission" date="2021-06" db="EMBL/GenBank/DDBJ databases">
        <title>Bradyrhizobium sp. S2-20-1 Genome sequencing.</title>
        <authorList>
            <person name="Jin L."/>
        </authorList>
    </citation>
    <scope>NUCLEOTIDE SEQUENCE</scope>
    <source>
        <strain evidence="3">S2-20-1</strain>
    </source>
</reference>
<name>A0A975NDU2_9BRAD</name>
<organism evidence="3 4">
    <name type="scientific">Bradyrhizobium sediminis</name>
    <dbReference type="NCBI Taxonomy" id="2840469"/>
    <lineage>
        <taxon>Bacteria</taxon>
        <taxon>Pseudomonadati</taxon>
        <taxon>Pseudomonadota</taxon>
        <taxon>Alphaproteobacteria</taxon>
        <taxon>Hyphomicrobiales</taxon>
        <taxon>Nitrobacteraceae</taxon>
        <taxon>Bradyrhizobium</taxon>
    </lineage>
</organism>
<feature type="compositionally biased region" description="Polar residues" evidence="1">
    <location>
        <begin position="233"/>
        <end position="245"/>
    </location>
</feature>
<dbReference type="InterPro" id="IPR010664">
    <property type="entry name" value="LipoPS_assembly_LptC-rel"/>
</dbReference>
<feature type="region of interest" description="Disordered" evidence="1">
    <location>
        <begin position="217"/>
        <end position="245"/>
    </location>
</feature>